<comment type="caution">
    <text evidence="2">The sequence shown here is derived from an EMBL/GenBank/DDBJ whole genome shotgun (WGS) entry which is preliminary data.</text>
</comment>
<gene>
    <name evidence="2" type="ORF">MUB46_14710</name>
</gene>
<name>A0AAW5QYX1_9HYPH</name>
<accession>A0AAW5QYX1</accession>
<feature type="domain" description="HicB-like antitoxin of toxin-antitoxin system" evidence="1">
    <location>
        <begin position="4"/>
        <end position="73"/>
    </location>
</feature>
<organism evidence="2 3">
    <name type="scientific">Microbaculum marinisediminis</name>
    <dbReference type="NCBI Taxonomy" id="2931392"/>
    <lineage>
        <taxon>Bacteria</taxon>
        <taxon>Pseudomonadati</taxon>
        <taxon>Pseudomonadota</taxon>
        <taxon>Alphaproteobacteria</taxon>
        <taxon>Hyphomicrobiales</taxon>
        <taxon>Tepidamorphaceae</taxon>
        <taxon>Microbaculum</taxon>
    </lineage>
</organism>
<dbReference type="SUPFAM" id="SSF143100">
    <property type="entry name" value="TTHA1013/TTHA0281-like"/>
    <property type="match status" value="1"/>
</dbReference>
<dbReference type="InterPro" id="IPR035069">
    <property type="entry name" value="TTHA1013/TTHA0281-like"/>
</dbReference>
<sequence length="121" mass="13349">MTGYIALIHYPLDGLEWRVSFPDLPACRSSGRSLDEATANAQRALTEHLSEWLVSDDLPPPARTPGEMLLAANDDPQLARRMVGAVLRAIDPYQGTTLRHAAAGMAAQYGFYGEERPRRRA</sequence>
<evidence type="ECO:0000313" key="3">
    <source>
        <dbReference type="Proteomes" id="UP001320898"/>
    </source>
</evidence>
<protein>
    <submittedName>
        <fullName evidence="2">Type II toxin-antitoxin system HicB family antitoxin</fullName>
    </submittedName>
</protein>
<dbReference type="AlphaFoldDB" id="A0AAW5QYX1"/>
<dbReference type="InterPro" id="IPR031807">
    <property type="entry name" value="HicB-like"/>
</dbReference>
<proteinExistence type="predicted"/>
<evidence type="ECO:0000313" key="2">
    <source>
        <dbReference type="EMBL" id="MCT8973112.1"/>
    </source>
</evidence>
<dbReference type="RefSeq" id="WP_261616694.1">
    <property type="nucleotide sequence ID" value="NZ_JALIDZ010000006.1"/>
</dbReference>
<dbReference type="Pfam" id="PF15919">
    <property type="entry name" value="HicB_lk_antitox"/>
    <property type="match status" value="1"/>
</dbReference>
<keyword evidence="3" id="KW-1185">Reference proteome</keyword>
<dbReference type="Proteomes" id="UP001320898">
    <property type="component" value="Unassembled WGS sequence"/>
</dbReference>
<reference evidence="2 3" key="1">
    <citation type="submission" date="2022-04" db="EMBL/GenBank/DDBJ databases">
        <authorList>
            <person name="Ye Y.-Q."/>
            <person name="Du Z.-J."/>
        </authorList>
    </citation>
    <scope>NUCLEOTIDE SEQUENCE [LARGE SCALE GENOMIC DNA]</scope>
    <source>
        <strain evidence="2 3">A6E488</strain>
    </source>
</reference>
<dbReference type="EMBL" id="JALIDZ010000006">
    <property type="protein sequence ID" value="MCT8973112.1"/>
    <property type="molecule type" value="Genomic_DNA"/>
</dbReference>
<evidence type="ECO:0000259" key="1">
    <source>
        <dbReference type="Pfam" id="PF15919"/>
    </source>
</evidence>
<dbReference type="Gene3D" id="3.30.160.250">
    <property type="match status" value="1"/>
</dbReference>